<comment type="subcellular location">
    <subcellularLocation>
        <location evidence="2">Nucleus</location>
    </subcellularLocation>
</comment>
<evidence type="ECO:0000256" key="10">
    <source>
        <dbReference type="ARBA" id="ARBA00023172"/>
    </source>
</evidence>
<feature type="domain" description="ERCC4" evidence="14">
    <location>
        <begin position="35"/>
        <end position="115"/>
    </location>
</feature>
<keyword evidence="10" id="KW-0233">DNA recombination</keyword>
<dbReference type="GO" id="GO:0048476">
    <property type="term" value="C:Holliday junction resolvase complex"/>
    <property type="evidence" value="ECO:0007669"/>
    <property type="project" value="InterPro"/>
</dbReference>
<evidence type="ECO:0000313" key="15">
    <source>
        <dbReference type="EMBL" id="KOS15527.1"/>
    </source>
</evidence>
<dbReference type="Gene3D" id="3.40.50.10130">
    <property type="match status" value="1"/>
</dbReference>
<dbReference type="GO" id="GO:0005634">
    <property type="term" value="C:nucleus"/>
    <property type="evidence" value="ECO:0007669"/>
    <property type="project" value="UniProtKB-SubCell"/>
</dbReference>
<keyword evidence="8" id="KW-0378">Hydrolase</keyword>
<evidence type="ECO:0000256" key="4">
    <source>
        <dbReference type="ARBA" id="ARBA00022722"/>
    </source>
</evidence>
<dbReference type="GO" id="GO:0046872">
    <property type="term" value="F:metal ion binding"/>
    <property type="evidence" value="ECO:0007669"/>
    <property type="project" value="UniProtKB-KW"/>
</dbReference>
<dbReference type="InterPro" id="IPR042530">
    <property type="entry name" value="EME1/EME2_C"/>
</dbReference>
<name>A0A0M8MRV7_9BASI</name>
<evidence type="ECO:0000256" key="13">
    <source>
        <dbReference type="ARBA" id="ARBA00023254"/>
    </source>
</evidence>
<sequence>MYLWVASAQQVITAIDNDSLQALFVTEMDNTAEARQNILLILGLDAWLKSQRTRENRAYAEEVRQRIQGQSNGSLSVPKDQHRDVERMLLDLELRYCCHIIRVNTHEELSEWIYSIASDVSFRPYRLLQYENSARRTNTHTRNGIPILQAMLEEIPRCTSHASQAIIAKYPSFQALMKGYESCKTPDEASLLLSDLITDGRTQRRIGPQLSKRIYVYLCAHDPVIPIE</sequence>
<evidence type="ECO:0000256" key="5">
    <source>
        <dbReference type="ARBA" id="ARBA00022723"/>
    </source>
</evidence>
<organism evidence="15 16">
    <name type="scientific">Malassezia pachydermatis</name>
    <dbReference type="NCBI Taxonomy" id="77020"/>
    <lineage>
        <taxon>Eukaryota</taxon>
        <taxon>Fungi</taxon>
        <taxon>Dikarya</taxon>
        <taxon>Basidiomycota</taxon>
        <taxon>Ustilaginomycotina</taxon>
        <taxon>Malasseziomycetes</taxon>
        <taxon>Malasseziales</taxon>
        <taxon>Malasseziaceae</taxon>
        <taxon>Malassezia</taxon>
    </lineage>
</organism>
<evidence type="ECO:0000256" key="9">
    <source>
        <dbReference type="ARBA" id="ARBA00022842"/>
    </source>
</evidence>
<keyword evidence="7" id="KW-0227">DNA damage</keyword>
<dbReference type="VEuPathDB" id="FungiDB:Malapachy_2557"/>
<dbReference type="Proteomes" id="UP000037751">
    <property type="component" value="Unassembled WGS sequence"/>
</dbReference>
<keyword evidence="6 15" id="KW-0255">Endonuclease</keyword>
<evidence type="ECO:0000313" key="16">
    <source>
        <dbReference type="Proteomes" id="UP000037751"/>
    </source>
</evidence>
<keyword evidence="12" id="KW-0539">Nucleus</keyword>
<dbReference type="GO" id="GO:0000712">
    <property type="term" value="P:resolution of meiotic recombination intermediates"/>
    <property type="evidence" value="ECO:0007669"/>
    <property type="project" value="TreeGrafter"/>
</dbReference>
<keyword evidence="13" id="KW-0469">Meiosis</keyword>
<dbReference type="STRING" id="77020.A0A0M8MRV7"/>
<keyword evidence="9" id="KW-0460">Magnesium</keyword>
<dbReference type="AlphaFoldDB" id="A0A0M8MRV7"/>
<dbReference type="Gene3D" id="1.10.150.670">
    <property type="entry name" value="Crossover junction endonuclease EME1, DNA-binding domain"/>
    <property type="match status" value="1"/>
</dbReference>
<protein>
    <submittedName>
        <fullName evidence="15">Crossover junction endonuclease eme1</fullName>
    </submittedName>
</protein>
<keyword evidence="16" id="KW-1185">Reference proteome</keyword>
<evidence type="ECO:0000256" key="2">
    <source>
        <dbReference type="ARBA" id="ARBA00004123"/>
    </source>
</evidence>
<dbReference type="Pfam" id="PF02732">
    <property type="entry name" value="ERCC4"/>
    <property type="match status" value="1"/>
</dbReference>
<gene>
    <name evidence="15" type="ORF">Malapachy_2557</name>
</gene>
<comment type="similarity">
    <text evidence="3">Belongs to the EME1/MMS4 family.</text>
</comment>
<accession>A0A0M8MRV7</accession>
<dbReference type="GeneID" id="28728921"/>
<proteinExistence type="inferred from homology"/>
<dbReference type="PANTHER" id="PTHR21077:SF5">
    <property type="entry name" value="CROSSOVER JUNCTION ENDONUCLEASE MMS4"/>
    <property type="match status" value="1"/>
</dbReference>
<evidence type="ECO:0000256" key="3">
    <source>
        <dbReference type="ARBA" id="ARBA00005313"/>
    </source>
</evidence>
<evidence type="ECO:0000259" key="14">
    <source>
        <dbReference type="Pfam" id="PF02732"/>
    </source>
</evidence>
<dbReference type="GO" id="GO:0031573">
    <property type="term" value="P:mitotic intra-S DNA damage checkpoint signaling"/>
    <property type="evidence" value="ECO:0007669"/>
    <property type="project" value="TreeGrafter"/>
</dbReference>
<evidence type="ECO:0000256" key="8">
    <source>
        <dbReference type="ARBA" id="ARBA00022801"/>
    </source>
</evidence>
<dbReference type="PANTHER" id="PTHR21077">
    <property type="entry name" value="EME1 PROTEIN"/>
    <property type="match status" value="1"/>
</dbReference>
<comment type="caution">
    <text evidence="15">The sequence shown here is derived from an EMBL/GenBank/DDBJ whole genome shotgun (WGS) entry which is preliminary data.</text>
</comment>
<dbReference type="GO" id="GO:0003677">
    <property type="term" value="F:DNA binding"/>
    <property type="evidence" value="ECO:0007669"/>
    <property type="project" value="InterPro"/>
</dbReference>
<evidence type="ECO:0000256" key="1">
    <source>
        <dbReference type="ARBA" id="ARBA00001946"/>
    </source>
</evidence>
<dbReference type="RefSeq" id="XP_017993159.1">
    <property type="nucleotide sequence ID" value="XM_018137046.1"/>
</dbReference>
<evidence type="ECO:0000256" key="11">
    <source>
        <dbReference type="ARBA" id="ARBA00023204"/>
    </source>
</evidence>
<keyword evidence="11" id="KW-0234">DNA repair</keyword>
<evidence type="ECO:0000256" key="7">
    <source>
        <dbReference type="ARBA" id="ARBA00022763"/>
    </source>
</evidence>
<comment type="cofactor">
    <cofactor evidence="1">
        <name>Mg(2+)</name>
        <dbReference type="ChEBI" id="CHEBI:18420"/>
    </cofactor>
</comment>
<dbReference type="GO" id="GO:0031297">
    <property type="term" value="P:replication fork processing"/>
    <property type="evidence" value="ECO:0007669"/>
    <property type="project" value="TreeGrafter"/>
</dbReference>
<keyword evidence="4" id="KW-0540">Nuclease</keyword>
<evidence type="ECO:0000256" key="12">
    <source>
        <dbReference type="ARBA" id="ARBA00023242"/>
    </source>
</evidence>
<dbReference type="GO" id="GO:0006302">
    <property type="term" value="P:double-strand break repair"/>
    <property type="evidence" value="ECO:0007669"/>
    <property type="project" value="TreeGrafter"/>
</dbReference>
<dbReference type="InterPro" id="IPR006166">
    <property type="entry name" value="ERCC4_domain"/>
</dbReference>
<dbReference type="GO" id="GO:0008821">
    <property type="term" value="F:crossover junction DNA endonuclease activity"/>
    <property type="evidence" value="ECO:0007669"/>
    <property type="project" value="TreeGrafter"/>
</dbReference>
<dbReference type="InterPro" id="IPR033310">
    <property type="entry name" value="Mms4/EME1/EME2"/>
</dbReference>
<evidence type="ECO:0000256" key="6">
    <source>
        <dbReference type="ARBA" id="ARBA00022759"/>
    </source>
</evidence>
<dbReference type="Pfam" id="PF21292">
    <property type="entry name" value="EME1-MUS81_C"/>
    <property type="match status" value="1"/>
</dbReference>
<dbReference type="OrthoDB" id="343092at2759"/>
<reference evidence="15 16" key="1">
    <citation type="submission" date="2015-07" db="EMBL/GenBank/DDBJ databases">
        <title>Draft Genome Sequence of Malassezia furfur CBS1878 and Malassezia pachydermatis CBS1879.</title>
        <authorList>
            <person name="Triana S."/>
            <person name="Ohm R."/>
            <person name="Gonzalez A."/>
            <person name="DeCock H."/>
            <person name="Restrepo S."/>
            <person name="Celis A."/>
        </authorList>
    </citation>
    <scope>NUCLEOTIDE SEQUENCE [LARGE SCALE GENOMIC DNA]</scope>
    <source>
        <strain evidence="15 16">CBS 1879</strain>
    </source>
</reference>
<dbReference type="EMBL" id="LGAV01000002">
    <property type="protein sequence ID" value="KOS15527.1"/>
    <property type="molecule type" value="Genomic_DNA"/>
</dbReference>
<keyword evidence="5" id="KW-0479">Metal-binding</keyword>